<sequence length="80" mass="9186">MKDPLIVTCCEYFVKERAKTCHPLKIPETLKPDAIMPHLKKPGASLVRCRRVQKPVHISALNVAERELVQSMLELFRVYA</sequence>
<name>A0A6L5EI56_9ENTR</name>
<dbReference type="Proteomes" id="UP000475079">
    <property type="component" value="Unassembled WGS sequence"/>
</dbReference>
<proteinExistence type="predicted"/>
<dbReference type="EMBL" id="WHIY01000028">
    <property type="protein sequence ID" value="MPQ54373.1"/>
    <property type="molecule type" value="Genomic_DNA"/>
</dbReference>
<keyword evidence="2" id="KW-1185">Reference proteome</keyword>
<dbReference type="AlphaFoldDB" id="A0A6L5EI56"/>
<protein>
    <submittedName>
        <fullName evidence="1">Uncharacterized protein</fullName>
    </submittedName>
</protein>
<accession>A0A6L5EI56</accession>
<comment type="caution">
    <text evidence="1">The sequence shown here is derived from an EMBL/GenBank/DDBJ whole genome shotgun (WGS) entry which is preliminary data.</text>
</comment>
<reference evidence="1 2" key="1">
    <citation type="submission" date="2019-10" db="EMBL/GenBank/DDBJ databases">
        <title>Characterization of a new Citrobacter species.</title>
        <authorList>
            <person name="Goncalves Ribeiro T."/>
            <person name="Izdebski R."/>
            <person name="Urbanowicz P."/>
            <person name="Carmeli Y."/>
            <person name="Gniadkowski M."/>
            <person name="Peixe L."/>
        </authorList>
    </citation>
    <scope>NUCLEOTIDE SEQUENCE [LARGE SCALE GENOMIC DNA]</scope>
    <source>
        <strain evidence="1 2">NMI7905_11</strain>
    </source>
</reference>
<evidence type="ECO:0000313" key="2">
    <source>
        <dbReference type="Proteomes" id="UP000475079"/>
    </source>
</evidence>
<gene>
    <name evidence="1" type="ORF">GBB84_26190</name>
</gene>
<organism evidence="1 2">
    <name type="scientific">Citrobacter telavivensis</name>
    <dbReference type="NCBI Taxonomy" id="2653932"/>
    <lineage>
        <taxon>Bacteria</taxon>
        <taxon>Pseudomonadati</taxon>
        <taxon>Pseudomonadota</taxon>
        <taxon>Gammaproteobacteria</taxon>
        <taxon>Enterobacterales</taxon>
        <taxon>Enterobacteriaceae</taxon>
        <taxon>Citrobacter</taxon>
    </lineage>
</organism>
<dbReference type="RefSeq" id="WP_048242248.1">
    <property type="nucleotide sequence ID" value="NZ_WHIY01000028.1"/>
</dbReference>
<evidence type="ECO:0000313" key="1">
    <source>
        <dbReference type="EMBL" id="MPQ54373.1"/>
    </source>
</evidence>